<keyword evidence="2" id="KW-0808">Transferase</keyword>
<feature type="domain" description="Glycosyltransferase 61 catalytic" evidence="4">
    <location>
        <begin position="106"/>
        <end position="273"/>
    </location>
</feature>
<sequence>MSPEEFVEEVRVERKFPENMPQEDKALFQGSLKAQFTKLPEWVLEDVFILQDTVFSPKELKFFAEHTHVKGLGAMPLGKRILNCAVKKWRTIDHGIWIKDEWSANYFHWMTDCLPRIWTGLEKGVSDQVILHQSYQMLPFVQQTLKLIGVKPVFYSSNENLRVKKMVLTSRTAVFPHFNIPWTLKTREKLAKLNGKEPSKKVYVSRNLAPKRKVLNELEVELLLRKRGFEIVYAENLSVKKQIELMAQTKLFVSLHGAALSNMLFMHPGQSVVEFRNFGDDKNQCYFNLANALGLKYYYTLNEGTEKNTMLADFTVDLKALESVLDSIEAKDSE</sequence>
<keyword evidence="1" id="KW-0328">Glycosyltransferase</keyword>
<keyword evidence="3" id="KW-0325">Glycoprotein</keyword>
<dbReference type="OrthoDB" id="1156086at2"/>
<gene>
    <name evidence="5" type="ORF">SAMN04488108_1435</name>
</gene>
<protein>
    <recommendedName>
        <fullName evidence="4">Glycosyltransferase 61 catalytic domain-containing protein</fullName>
    </recommendedName>
</protein>
<dbReference type="EMBL" id="FRXN01000002">
    <property type="protein sequence ID" value="SHO61580.1"/>
    <property type="molecule type" value="Genomic_DNA"/>
</dbReference>
<dbReference type="Pfam" id="PF04577">
    <property type="entry name" value="Glyco_transf_61"/>
    <property type="match status" value="1"/>
</dbReference>
<reference evidence="6" key="1">
    <citation type="submission" date="2016-12" db="EMBL/GenBank/DDBJ databases">
        <authorList>
            <person name="Varghese N."/>
            <person name="Submissions S."/>
        </authorList>
    </citation>
    <scope>NUCLEOTIDE SEQUENCE [LARGE SCALE GENOMIC DNA]</scope>
    <source>
        <strain evidence="6">DSM 25035</strain>
    </source>
</reference>
<dbReference type="RefSeq" id="WP_073571102.1">
    <property type="nucleotide sequence ID" value="NZ_FRXN01000002.1"/>
</dbReference>
<dbReference type="InterPro" id="IPR007657">
    <property type="entry name" value="Glycosyltransferase_61"/>
</dbReference>
<dbReference type="AlphaFoldDB" id="A0A1M7Z9V4"/>
<dbReference type="STRING" id="1073327.SAMN04488108_1435"/>
<dbReference type="PANTHER" id="PTHR20961">
    <property type="entry name" value="GLYCOSYLTRANSFERASE"/>
    <property type="match status" value="1"/>
</dbReference>
<evidence type="ECO:0000259" key="4">
    <source>
        <dbReference type="Pfam" id="PF04577"/>
    </source>
</evidence>
<evidence type="ECO:0000313" key="6">
    <source>
        <dbReference type="Proteomes" id="UP000184609"/>
    </source>
</evidence>
<evidence type="ECO:0000256" key="3">
    <source>
        <dbReference type="ARBA" id="ARBA00023180"/>
    </source>
</evidence>
<proteinExistence type="predicted"/>
<name>A0A1M7Z9V4_9BACT</name>
<dbReference type="InterPro" id="IPR049625">
    <property type="entry name" value="Glyco_transf_61_cat"/>
</dbReference>
<accession>A0A1M7Z9V4</accession>
<evidence type="ECO:0000256" key="2">
    <source>
        <dbReference type="ARBA" id="ARBA00022679"/>
    </source>
</evidence>
<dbReference type="GO" id="GO:0016757">
    <property type="term" value="F:glycosyltransferase activity"/>
    <property type="evidence" value="ECO:0007669"/>
    <property type="project" value="UniProtKB-KW"/>
</dbReference>
<keyword evidence="6" id="KW-1185">Reference proteome</keyword>
<dbReference type="Proteomes" id="UP000184609">
    <property type="component" value="Unassembled WGS sequence"/>
</dbReference>
<evidence type="ECO:0000313" key="5">
    <source>
        <dbReference type="EMBL" id="SHO61580.1"/>
    </source>
</evidence>
<evidence type="ECO:0000256" key="1">
    <source>
        <dbReference type="ARBA" id="ARBA00022676"/>
    </source>
</evidence>
<organism evidence="5 6">
    <name type="scientific">Algoriphagus zhangzhouensis</name>
    <dbReference type="NCBI Taxonomy" id="1073327"/>
    <lineage>
        <taxon>Bacteria</taxon>
        <taxon>Pseudomonadati</taxon>
        <taxon>Bacteroidota</taxon>
        <taxon>Cytophagia</taxon>
        <taxon>Cytophagales</taxon>
        <taxon>Cyclobacteriaceae</taxon>
        <taxon>Algoriphagus</taxon>
    </lineage>
</organism>